<gene>
    <name evidence="2" type="ORF">MEDL_4598</name>
</gene>
<accession>A0A8S3Q318</accession>
<proteinExistence type="predicted"/>
<dbReference type="FunFam" id="1.25.40.90:FF:000012">
    <property type="entry name" value="Huntingtin interacting protein 1-related"/>
    <property type="match status" value="1"/>
</dbReference>
<dbReference type="GO" id="GO:0051015">
    <property type="term" value="F:actin filament binding"/>
    <property type="evidence" value="ECO:0007669"/>
    <property type="project" value="TreeGrafter"/>
</dbReference>
<dbReference type="AlphaFoldDB" id="A0A8S3Q318"/>
<dbReference type="Gene3D" id="1.25.40.90">
    <property type="match status" value="1"/>
</dbReference>
<dbReference type="Pfam" id="PF07651">
    <property type="entry name" value="ANTH"/>
    <property type="match status" value="1"/>
</dbReference>
<dbReference type="PROSITE" id="PS50942">
    <property type="entry name" value="ENTH"/>
    <property type="match status" value="1"/>
</dbReference>
<dbReference type="InterPro" id="IPR013809">
    <property type="entry name" value="ENTH"/>
</dbReference>
<dbReference type="GO" id="GO:0035615">
    <property type="term" value="F:clathrin adaptor activity"/>
    <property type="evidence" value="ECO:0007669"/>
    <property type="project" value="TreeGrafter"/>
</dbReference>
<evidence type="ECO:0000313" key="2">
    <source>
        <dbReference type="EMBL" id="CAG2189221.1"/>
    </source>
</evidence>
<dbReference type="GO" id="GO:0080025">
    <property type="term" value="F:phosphatidylinositol-3,5-bisphosphate binding"/>
    <property type="evidence" value="ECO:0007669"/>
    <property type="project" value="TreeGrafter"/>
</dbReference>
<sequence length="316" mass="35738">MSTRHLPRAIGSRGKTALEIERENFEKSQHVAITKAISATECPVKEKHARSTFKDHGAGLYWTIGGKLPLQGNPIIAWKFIHVLHKILRDGHPHAIPDSFKNHAILKELAKLWMHLKEGYGKLIACYCKLMVEKLNFHRKNKEIPGNLNLSDNSFLRFVGLMLIIIFGSLDMSRSNSMTNSGQCRLAPLILCIQDSCQLYDYIVKSLFRLHSSLPPDTLSGHRDRFLSMYKRLKQFYLSSSNLQYFKNLVQVPGLPDEPPNFLIASDFSKHVKPVAVVPDEPEPEAEPEIEVEDLIDTSVSQPPVQVNNFGNGFPD</sequence>
<dbReference type="GO" id="GO:0030864">
    <property type="term" value="C:cortical actin cytoskeleton"/>
    <property type="evidence" value="ECO:0007669"/>
    <property type="project" value="TreeGrafter"/>
</dbReference>
<dbReference type="PANTHER" id="PTHR10407">
    <property type="entry name" value="HUNTINGTIN INTERACTING PROTEIN 1"/>
    <property type="match status" value="1"/>
</dbReference>
<dbReference type="EMBL" id="CAJPWZ010000287">
    <property type="protein sequence ID" value="CAG2189221.1"/>
    <property type="molecule type" value="Genomic_DNA"/>
</dbReference>
<dbReference type="Proteomes" id="UP000683360">
    <property type="component" value="Unassembled WGS sequence"/>
</dbReference>
<organism evidence="2 3">
    <name type="scientific">Mytilus edulis</name>
    <name type="common">Blue mussel</name>
    <dbReference type="NCBI Taxonomy" id="6550"/>
    <lineage>
        <taxon>Eukaryota</taxon>
        <taxon>Metazoa</taxon>
        <taxon>Spiralia</taxon>
        <taxon>Lophotrochozoa</taxon>
        <taxon>Mollusca</taxon>
        <taxon>Bivalvia</taxon>
        <taxon>Autobranchia</taxon>
        <taxon>Pteriomorphia</taxon>
        <taxon>Mytilida</taxon>
        <taxon>Mytiloidea</taxon>
        <taxon>Mytilidae</taxon>
        <taxon>Mytilinae</taxon>
        <taxon>Mytilus</taxon>
    </lineage>
</organism>
<dbReference type="GO" id="GO:0006897">
    <property type="term" value="P:endocytosis"/>
    <property type="evidence" value="ECO:0007669"/>
    <property type="project" value="InterPro"/>
</dbReference>
<comment type="caution">
    <text evidence="2">The sequence shown here is derived from an EMBL/GenBank/DDBJ whole genome shotgun (WGS) entry which is preliminary data.</text>
</comment>
<reference evidence="2" key="1">
    <citation type="submission" date="2021-03" db="EMBL/GenBank/DDBJ databases">
        <authorList>
            <person name="Bekaert M."/>
        </authorList>
    </citation>
    <scope>NUCLEOTIDE SEQUENCE</scope>
</reference>
<evidence type="ECO:0000313" key="3">
    <source>
        <dbReference type="Proteomes" id="UP000683360"/>
    </source>
</evidence>
<dbReference type="CDD" id="cd17006">
    <property type="entry name" value="ANTH_N_HIP1_like"/>
    <property type="match status" value="1"/>
</dbReference>
<dbReference type="InterPro" id="IPR030224">
    <property type="entry name" value="Sla2_fam"/>
</dbReference>
<dbReference type="SUPFAM" id="SSF48464">
    <property type="entry name" value="ENTH/VHS domain"/>
    <property type="match status" value="1"/>
</dbReference>
<evidence type="ECO:0000259" key="1">
    <source>
        <dbReference type="PROSITE" id="PS50942"/>
    </source>
</evidence>
<dbReference type="OrthoDB" id="6119533at2759"/>
<name>A0A8S3Q318_MYTED</name>
<dbReference type="GO" id="GO:0032051">
    <property type="term" value="F:clathrin light chain binding"/>
    <property type="evidence" value="ECO:0007669"/>
    <property type="project" value="TreeGrafter"/>
</dbReference>
<protein>
    <submittedName>
        <fullName evidence="2">HIP1</fullName>
    </submittedName>
</protein>
<dbReference type="GO" id="GO:0030136">
    <property type="term" value="C:clathrin-coated vesicle"/>
    <property type="evidence" value="ECO:0007669"/>
    <property type="project" value="TreeGrafter"/>
</dbReference>
<dbReference type="GO" id="GO:0048268">
    <property type="term" value="P:clathrin coat assembly"/>
    <property type="evidence" value="ECO:0007669"/>
    <property type="project" value="TreeGrafter"/>
</dbReference>
<dbReference type="InterPro" id="IPR011417">
    <property type="entry name" value="ANTH_dom"/>
</dbReference>
<dbReference type="GO" id="GO:0043325">
    <property type="term" value="F:phosphatidylinositol-3,4-bisphosphate binding"/>
    <property type="evidence" value="ECO:0007669"/>
    <property type="project" value="TreeGrafter"/>
</dbReference>
<dbReference type="InterPro" id="IPR008942">
    <property type="entry name" value="ENTH_VHS"/>
</dbReference>
<dbReference type="SMART" id="SM00273">
    <property type="entry name" value="ENTH"/>
    <property type="match status" value="1"/>
</dbReference>
<feature type="domain" description="ENTH" evidence="1">
    <location>
        <begin position="21"/>
        <end position="145"/>
    </location>
</feature>
<keyword evidence="3" id="KW-1185">Reference proteome</keyword>
<dbReference type="GO" id="GO:0007015">
    <property type="term" value="P:actin filament organization"/>
    <property type="evidence" value="ECO:0007669"/>
    <property type="project" value="TreeGrafter"/>
</dbReference>
<dbReference type="PANTHER" id="PTHR10407:SF15">
    <property type="entry name" value="HUNTINGTIN INTERACTING PROTEIN 1"/>
    <property type="match status" value="1"/>
</dbReference>